<proteinExistence type="predicted"/>
<protein>
    <submittedName>
        <fullName evidence="1 2">Uncharacterized protein</fullName>
    </submittedName>
</protein>
<reference evidence="1 3" key="1">
    <citation type="journal article" date="2010" name="BMC Genomics">
        <title>Combination of measures distinguishes pre-miRNAs from other stem-loops in the genome of the newly sequenced Anopheles darlingi.</title>
        <authorList>
            <person name="Mendes N.D."/>
            <person name="Freitas A.T."/>
            <person name="Vasconcelos A.T."/>
            <person name="Sagot M.F."/>
        </authorList>
    </citation>
    <scope>NUCLEOTIDE SEQUENCE</scope>
</reference>
<dbReference type="AlphaFoldDB" id="W5JWD2"/>
<evidence type="ECO:0000313" key="3">
    <source>
        <dbReference type="Proteomes" id="UP000000673"/>
    </source>
</evidence>
<evidence type="ECO:0000313" key="1">
    <source>
        <dbReference type="EMBL" id="ETN67299.1"/>
    </source>
</evidence>
<organism evidence="1">
    <name type="scientific">Anopheles darlingi</name>
    <name type="common">Mosquito</name>
    <dbReference type="NCBI Taxonomy" id="43151"/>
    <lineage>
        <taxon>Eukaryota</taxon>
        <taxon>Metazoa</taxon>
        <taxon>Ecdysozoa</taxon>
        <taxon>Arthropoda</taxon>
        <taxon>Hexapoda</taxon>
        <taxon>Insecta</taxon>
        <taxon>Pterygota</taxon>
        <taxon>Neoptera</taxon>
        <taxon>Endopterygota</taxon>
        <taxon>Diptera</taxon>
        <taxon>Nematocera</taxon>
        <taxon>Culicoidea</taxon>
        <taxon>Culicidae</taxon>
        <taxon>Anophelinae</taxon>
        <taxon>Anopheles</taxon>
    </lineage>
</organism>
<gene>
    <name evidence="1" type="ORF">AND_000895</name>
</gene>
<dbReference type="Proteomes" id="UP000000673">
    <property type="component" value="Unassembled WGS sequence"/>
</dbReference>
<dbReference type="VEuPathDB" id="VectorBase:ADAC000895"/>
<dbReference type="HOGENOM" id="CLU_2851556_0_0_1"/>
<name>W5JWD2_ANODA</name>
<keyword evidence="3" id="KW-1185">Reference proteome</keyword>
<reference evidence="1" key="3">
    <citation type="journal article" date="2013" name="Nucleic Acids Res.">
        <title>The genome of Anopheles darlingi, the main neotropical malaria vector.</title>
        <authorList>
            <person name="Marinotti O."/>
            <person name="Cerqueira G.C."/>
            <person name="de Almeida L.G."/>
            <person name="Ferro M.I."/>
            <person name="Loreto E.L."/>
            <person name="Zaha A."/>
            <person name="Teixeira S.M."/>
            <person name="Wespiser A.R."/>
            <person name="Almeida E Silva A."/>
            <person name="Schlindwein A.D."/>
            <person name="Pacheco A.C."/>
            <person name="Silva A.L."/>
            <person name="Graveley B.R."/>
            <person name="Walenz B.P."/>
            <person name="Lima Bde A."/>
            <person name="Ribeiro C.A."/>
            <person name="Nunes-Silva C.G."/>
            <person name="de Carvalho C.R."/>
            <person name="Soares C.M."/>
            <person name="de Menezes C.B."/>
            <person name="Matiolli C."/>
            <person name="Caffrey D."/>
            <person name="Araujo D.A."/>
            <person name="de Oliveira D.M."/>
            <person name="Golenbock D."/>
            <person name="Grisard E.C."/>
            <person name="Fantinatti-Garboggini F."/>
            <person name="de Carvalho F.M."/>
            <person name="Barcellos F.G."/>
            <person name="Prosdocimi F."/>
            <person name="May G."/>
            <person name="Azevedo Junior G.M."/>
            <person name="Guimaraes G.M."/>
            <person name="Goldman G.H."/>
            <person name="Padilha I.Q."/>
            <person name="Batista Jda S."/>
            <person name="Ferro J.A."/>
            <person name="Ribeiro J.M."/>
            <person name="Fietto J.L."/>
            <person name="Dabbas K.M."/>
            <person name="Cerdeira L."/>
            <person name="Agnez-Lima L.F."/>
            <person name="Brocchi M."/>
            <person name="de Carvalho M.O."/>
            <person name="Teixeira Mde M."/>
            <person name="Diniz Maia Mde M."/>
            <person name="Goldman M.H."/>
            <person name="Cruz Schneider M.P."/>
            <person name="Felipe M.S."/>
            <person name="Hungria M."/>
            <person name="Nicolas M.F."/>
            <person name="Pereira M."/>
            <person name="Montes M.A."/>
            <person name="Cantao M.E."/>
            <person name="Vincentz M."/>
            <person name="Rafael M.S."/>
            <person name="Silverman N."/>
            <person name="Stoco P.H."/>
            <person name="Souza R.C."/>
            <person name="Vicentini R."/>
            <person name="Gazzinelli R.T."/>
            <person name="Neves Rde O."/>
            <person name="Silva R."/>
            <person name="Astolfi-Filho S."/>
            <person name="Maciel T.E."/>
            <person name="Urmenyi T.P."/>
            <person name="Tadei W.P."/>
            <person name="Camargo E.P."/>
            <person name="de Vasconcelos A.T."/>
        </authorList>
    </citation>
    <scope>NUCLEOTIDE SEQUENCE</scope>
</reference>
<reference evidence="1" key="2">
    <citation type="submission" date="2010-05" db="EMBL/GenBank/DDBJ databases">
        <authorList>
            <person name="Almeida L.G."/>
            <person name="Nicolas M.F."/>
            <person name="Souza R.C."/>
            <person name="Vasconcelos A.T.R."/>
        </authorList>
    </citation>
    <scope>NUCLEOTIDE SEQUENCE</scope>
</reference>
<evidence type="ECO:0000313" key="2">
    <source>
        <dbReference type="EnsemblMetazoa" id="ADAC000895-PA"/>
    </source>
</evidence>
<reference evidence="2" key="4">
    <citation type="submission" date="2015-06" db="UniProtKB">
        <authorList>
            <consortium name="EnsemblMetazoa"/>
        </authorList>
    </citation>
    <scope>IDENTIFICATION</scope>
</reference>
<sequence length="65" mass="6843">MERPEEVVEEAVEESDLADAKVGELSVVAARSGLFVFSDQSERTCSEQHRASAAASLSSSTTGVV</sequence>
<dbReference type="EnsemblMetazoa" id="ADAC000895-RA">
    <property type="protein sequence ID" value="ADAC000895-PA"/>
    <property type="gene ID" value="ADAC000895"/>
</dbReference>
<dbReference type="EMBL" id="ADMH02000229">
    <property type="protein sequence ID" value="ETN67299.1"/>
    <property type="molecule type" value="Genomic_DNA"/>
</dbReference>
<accession>W5JWD2</accession>